<gene>
    <name evidence="2" type="ORF">COR51_12785</name>
</gene>
<dbReference type="EMBL" id="NWTN01000006">
    <property type="protein sequence ID" value="PRQ67432.1"/>
    <property type="molecule type" value="Genomic_DNA"/>
</dbReference>
<dbReference type="Proteomes" id="UP000238163">
    <property type="component" value="Unassembled WGS sequence"/>
</dbReference>
<evidence type="ECO:0000256" key="1">
    <source>
        <dbReference type="SAM" id="Phobius"/>
    </source>
</evidence>
<proteinExistence type="predicted"/>
<comment type="caution">
    <text evidence="2">The sequence shown here is derived from an EMBL/GenBank/DDBJ whole genome shotgun (WGS) entry which is preliminary data.</text>
</comment>
<feature type="transmembrane region" description="Helical" evidence="1">
    <location>
        <begin position="46"/>
        <end position="62"/>
    </location>
</feature>
<reference evidence="2 3" key="1">
    <citation type="submission" date="2018-03" db="EMBL/GenBank/DDBJ databases">
        <title>Genetic Diversity and Phenotypic Plasticity of AHL Mediated Quorum Sensing in Environmental Strains of Vibrio mediterranei.</title>
        <authorList>
            <person name="Lantoine F."/>
            <person name="Vouve F."/>
        </authorList>
    </citation>
    <scope>NUCLEOTIDE SEQUENCE [LARGE SCALE GENOMIC DNA]</scope>
    <source>
        <strain evidence="2 3">17LN0615E</strain>
    </source>
</reference>
<accession>A0ABX5DD32</accession>
<protein>
    <recommendedName>
        <fullName evidence="4">Transcriptional regulator</fullName>
    </recommendedName>
</protein>
<evidence type="ECO:0000313" key="3">
    <source>
        <dbReference type="Proteomes" id="UP000238163"/>
    </source>
</evidence>
<evidence type="ECO:0000313" key="2">
    <source>
        <dbReference type="EMBL" id="PRQ67432.1"/>
    </source>
</evidence>
<sequence length="63" mass="7134">MERKLQKIEDIYFLTCQTLKNSAILFNKIGIQERSSVMISSSQKQGLVMIAVVVGLMTLPILY</sequence>
<keyword evidence="1" id="KW-0472">Membrane</keyword>
<keyword evidence="3" id="KW-1185">Reference proteome</keyword>
<organism evidence="2 3">
    <name type="scientific">Vibrio mediterranei</name>
    <dbReference type="NCBI Taxonomy" id="689"/>
    <lineage>
        <taxon>Bacteria</taxon>
        <taxon>Pseudomonadati</taxon>
        <taxon>Pseudomonadota</taxon>
        <taxon>Gammaproteobacteria</taxon>
        <taxon>Vibrionales</taxon>
        <taxon>Vibrionaceae</taxon>
        <taxon>Vibrio</taxon>
    </lineage>
</organism>
<keyword evidence="1" id="KW-1133">Transmembrane helix</keyword>
<name>A0ABX5DD32_9VIBR</name>
<keyword evidence="1" id="KW-0812">Transmembrane</keyword>
<evidence type="ECO:0008006" key="4">
    <source>
        <dbReference type="Google" id="ProtNLM"/>
    </source>
</evidence>